<dbReference type="PROSITE" id="PS51257">
    <property type="entry name" value="PROKAR_LIPOPROTEIN"/>
    <property type="match status" value="1"/>
</dbReference>
<sequence>MKSPACGRFSAGGGFGGSCAKNIADAKTAHPCGDDDGKNEPGDSVTICSRLDHVSSSRDFSYGESKVLLQLATLVEKEPKTRTFEISVSGPGEAIIMQCPASSPPEEPRRLE</sequence>
<name>A0ABR4KK76_9EURO</name>
<organism evidence="1 2">
    <name type="scientific">Aspergillus pseudodeflectus</name>
    <dbReference type="NCBI Taxonomy" id="176178"/>
    <lineage>
        <taxon>Eukaryota</taxon>
        <taxon>Fungi</taxon>
        <taxon>Dikarya</taxon>
        <taxon>Ascomycota</taxon>
        <taxon>Pezizomycotina</taxon>
        <taxon>Eurotiomycetes</taxon>
        <taxon>Eurotiomycetidae</taxon>
        <taxon>Eurotiales</taxon>
        <taxon>Aspergillaceae</taxon>
        <taxon>Aspergillus</taxon>
        <taxon>Aspergillus subgen. Nidulantes</taxon>
    </lineage>
</organism>
<dbReference type="EMBL" id="JBFXLR010000015">
    <property type="protein sequence ID" value="KAL2852678.1"/>
    <property type="molecule type" value="Genomic_DNA"/>
</dbReference>
<evidence type="ECO:0000313" key="1">
    <source>
        <dbReference type="EMBL" id="KAL2852678.1"/>
    </source>
</evidence>
<dbReference type="GeneID" id="98164578"/>
<evidence type="ECO:0000313" key="2">
    <source>
        <dbReference type="Proteomes" id="UP001610444"/>
    </source>
</evidence>
<keyword evidence="2" id="KW-1185">Reference proteome</keyword>
<dbReference type="Proteomes" id="UP001610444">
    <property type="component" value="Unassembled WGS sequence"/>
</dbReference>
<dbReference type="RefSeq" id="XP_070900500.1">
    <property type="nucleotide sequence ID" value="XM_071049414.1"/>
</dbReference>
<protein>
    <submittedName>
        <fullName evidence="1">Uncharacterized protein</fullName>
    </submittedName>
</protein>
<reference evidence="1 2" key="1">
    <citation type="submission" date="2024-07" db="EMBL/GenBank/DDBJ databases">
        <title>Section-level genome sequencing and comparative genomics of Aspergillus sections Usti and Cavernicolus.</title>
        <authorList>
            <consortium name="Lawrence Berkeley National Laboratory"/>
            <person name="Nybo J.L."/>
            <person name="Vesth T.C."/>
            <person name="Theobald S."/>
            <person name="Frisvad J.C."/>
            <person name="Larsen T.O."/>
            <person name="Kjaerboelling I."/>
            <person name="Rothschild-Mancinelli K."/>
            <person name="Lyhne E.K."/>
            <person name="Kogle M.E."/>
            <person name="Barry K."/>
            <person name="Clum A."/>
            <person name="Na H."/>
            <person name="Ledsgaard L."/>
            <person name="Lin J."/>
            <person name="Lipzen A."/>
            <person name="Kuo A."/>
            <person name="Riley R."/>
            <person name="Mondo S."/>
            <person name="LaButti K."/>
            <person name="Haridas S."/>
            <person name="Pangalinan J."/>
            <person name="Salamov A.A."/>
            <person name="Simmons B.A."/>
            <person name="Magnuson J.K."/>
            <person name="Chen J."/>
            <person name="Drula E."/>
            <person name="Henrissat B."/>
            <person name="Wiebenga A."/>
            <person name="Lubbers R.J."/>
            <person name="Gomes A.C."/>
            <person name="Macurrencykelacurrency M.R."/>
            <person name="Stajich J."/>
            <person name="Grigoriev I.V."/>
            <person name="Mortensen U.H."/>
            <person name="De vries R.P."/>
            <person name="Baker S.E."/>
            <person name="Andersen M.R."/>
        </authorList>
    </citation>
    <scope>NUCLEOTIDE SEQUENCE [LARGE SCALE GENOMIC DNA]</scope>
    <source>
        <strain evidence="1 2">CBS 756.74</strain>
    </source>
</reference>
<comment type="caution">
    <text evidence="1">The sequence shown here is derived from an EMBL/GenBank/DDBJ whole genome shotgun (WGS) entry which is preliminary data.</text>
</comment>
<gene>
    <name evidence="1" type="ORF">BJX68DRAFT_56746</name>
</gene>
<accession>A0ABR4KK76</accession>
<proteinExistence type="predicted"/>